<dbReference type="EMBL" id="JAUDFV010000147">
    <property type="protein sequence ID" value="KAL2720026.1"/>
    <property type="molecule type" value="Genomic_DNA"/>
</dbReference>
<protein>
    <submittedName>
        <fullName evidence="1">Uncharacterized protein</fullName>
    </submittedName>
</protein>
<name>A0ABD2AHC7_VESSQ</name>
<dbReference type="Proteomes" id="UP001607302">
    <property type="component" value="Unassembled WGS sequence"/>
</dbReference>
<organism evidence="1 2">
    <name type="scientific">Vespula squamosa</name>
    <name type="common">Southern yellow jacket</name>
    <name type="synonym">Wasp</name>
    <dbReference type="NCBI Taxonomy" id="30214"/>
    <lineage>
        <taxon>Eukaryota</taxon>
        <taxon>Metazoa</taxon>
        <taxon>Ecdysozoa</taxon>
        <taxon>Arthropoda</taxon>
        <taxon>Hexapoda</taxon>
        <taxon>Insecta</taxon>
        <taxon>Pterygota</taxon>
        <taxon>Neoptera</taxon>
        <taxon>Endopterygota</taxon>
        <taxon>Hymenoptera</taxon>
        <taxon>Apocrita</taxon>
        <taxon>Aculeata</taxon>
        <taxon>Vespoidea</taxon>
        <taxon>Vespidae</taxon>
        <taxon>Vespinae</taxon>
        <taxon>Vespula</taxon>
    </lineage>
</organism>
<proteinExistence type="predicted"/>
<evidence type="ECO:0000313" key="1">
    <source>
        <dbReference type="EMBL" id="KAL2720026.1"/>
    </source>
</evidence>
<gene>
    <name evidence="1" type="ORF">V1478_010292</name>
</gene>
<dbReference type="AlphaFoldDB" id="A0ABD2AHC7"/>
<reference evidence="1 2" key="1">
    <citation type="journal article" date="2024" name="Ann. Entomol. Soc. Am.">
        <title>Genomic analyses of the southern and eastern yellowjacket wasps (Hymenoptera: Vespidae) reveal evolutionary signatures of social life.</title>
        <authorList>
            <person name="Catto M.A."/>
            <person name="Caine P.B."/>
            <person name="Orr S.E."/>
            <person name="Hunt B.G."/>
            <person name="Goodisman M.A.D."/>
        </authorList>
    </citation>
    <scope>NUCLEOTIDE SEQUENCE [LARGE SCALE GENOMIC DNA]</scope>
    <source>
        <strain evidence="1">233</strain>
        <tissue evidence="1">Head and thorax</tissue>
    </source>
</reference>
<accession>A0ABD2AHC7</accession>
<comment type="caution">
    <text evidence="1">The sequence shown here is derived from an EMBL/GenBank/DDBJ whole genome shotgun (WGS) entry which is preliminary data.</text>
</comment>
<keyword evidence="2" id="KW-1185">Reference proteome</keyword>
<sequence>MREGENDFRISKLTIKSEETDQLITTTIELRVNQCTLYDGSVKSGNLLFMNVTNTAARNFLLFNK</sequence>
<evidence type="ECO:0000313" key="2">
    <source>
        <dbReference type="Proteomes" id="UP001607302"/>
    </source>
</evidence>